<dbReference type="Pfam" id="PF14905">
    <property type="entry name" value="OMP_b-brl_3"/>
    <property type="match status" value="1"/>
</dbReference>
<evidence type="ECO:0000259" key="2">
    <source>
        <dbReference type="Pfam" id="PF14905"/>
    </source>
</evidence>
<dbReference type="AlphaFoldDB" id="A0A1G6Y174"/>
<gene>
    <name evidence="3" type="ORF">SAMN05216464_102729</name>
</gene>
<dbReference type="InterPro" id="IPR008969">
    <property type="entry name" value="CarboxyPept-like_regulatory"/>
</dbReference>
<reference evidence="3 4" key="1">
    <citation type="submission" date="2016-10" db="EMBL/GenBank/DDBJ databases">
        <authorList>
            <person name="de Groot N.N."/>
        </authorList>
    </citation>
    <scope>NUCLEOTIDE SEQUENCE [LARGE SCALE GENOMIC DNA]</scope>
    <source>
        <strain evidence="3 4">47C3B</strain>
    </source>
</reference>
<dbReference type="EMBL" id="FNAI01000002">
    <property type="protein sequence ID" value="SDD83683.1"/>
    <property type="molecule type" value="Genomic_DNA"/>
</dbReference>
<protein>
    <submittedName>
        <fullName evidence="3">CarboxypepD_reg-like domain-containing protein</fullName>
    </submittedName>
</protein>
<name>A0A1G6Y174_9SPHI</name>
<accession>A0A1G6Y174</accession>
<organism evidence="3 4">
    <name type="scientific">Mucilaginibacter pineti</name>
    <dbReference type="NCBI Taxonomy" id="1391627"/>
    <lineage>
        <taxon>Bacteria</taxon>
        <taxon>Pseudomonadati</taxon>
        <taxon>Bacteroidota</taxon>
        <taxon>Sphingobacteriia</taxon>
        <taxon>Sphingobacteriales</taxon>
        <taxon>Sphingobacteriaceae</taxon>
        <taxon>Mucilaginibacter</taxon>
    </lineage>
</organism>
<dbReference type="SUPFAM" id="SSF56935">
    <property type="entry name" value="Porins"/>
    <property type="match status" value="1"/>
</dbReference>
<feature type="transmembrane region" description="Helical" evidence="1">
    <location>
        <begin position="12"/>
        <end position="36"/>
    </location>
</feature>
<dbReference type="Pfam" id="PF13620">
    <property type="entry name" value="CarboxypepD_reg"/>
    <property type="match status" value="1"/>
</dbReference>
<keyword evidence="1" id="KW-0472">Membrane</keyword>
<sequence length="948" mass="105911">MYFSPWVNSTHAALHCCYIGLIMKKILLLLFITLIATYTYAQNRRGGGGNGGQRQPRESRIPGGALPFREVIGVVQDSAGNKMEGATIKLKTAKDSLITNSVDKGKFTFKGVTSATFVLTVSNVGFETVVRSMQLSETSRSLELDPVILKVQSNMLGEVTINGAPSVVYKTDTVQYRAADYKVRPNSSVDEVLKKMEGFEVGTDGTVTHQGKPLTKIRLNGKDYIGGDLTQAIKNLPADIIDKIQVIDDYGDQAKRTGIKEGDPQKVLNITTRADRSVGNIARVNGGIGNNDRYDGRVYLQRLSGNEVIAVLGGINNTVNGVGGGGSSGGNTQTGGPRLNYRNDFGKKIKINASYGYNFRNVTSVSESNGYRLDSLGRTDFVRSSNRLSKNKTHNFNFDLEYEIDSADYLKVSPNYSYNSAVNSSTSTNLQTGLIHQDIRGGNSSGNTTPAYGAAVFYQHIFKKPHRNASIWMSYNHSDNEQDNEQNNNIRYYIDSNSTTRDSLVHRYISRSNISKSFSTHLTYVEPFNLESQLEFSAQMNSRSYDNQAYTSNIDSAGRNHLVDSLSNVYQYSFTEFRFGANYRINKTKYNISLGVTAVPTVLDGSKASLGNVATHRTNFNLIPIARFEYVWSKEQRFSINYSGNPSEPSFNQIQPVRDESNPQNPVIGNPNLKPAFNHNINAQYNNYIIDSKFNLSGNVYASFIQNQIANNDRLIPDAYGTLKNETSFVNIAGNHYYGGNYNVSKQLDDRKYNLSLNGSINYGHSVRMNRDLAYIVTNWHYNERFGPRINPNESIEFNPYVSFDVNKTFSTLPTSTNTNVQTTALAVDGKFYFMEGKTFTFGYNASKNYVRGLPSNITRNPLVINAYIEQNFFRKKNFTLTFQVFDILKQNNFVNQVNNGNGVTNTLTNALSRYFMFSAKVYLQKWSGAPSKHGKFMKRMGDGSFIE</sequence>
<proteinExistence type="predicted"/>
<dbReference type="Proteomes" id="UP000199072">
    <property type="component" value="Unassembled WGS sequence"/>
</dbReference>
<keyword evidence="1" id="KW-0812">Transmembrane</keyword>
<evidence type="ECO:0000313" key="3">
    <source>
        <dbReference type="EMBL" id="SDD83683.1"/>
    </source>
</evidence>
<dbReference type="STRING" id="1391627.SAMN05216464_102729"/>
<feature type="domain" description="Outer membrane protein beta-barrel" evidence="2">
    <location>
        <begin position="460"/>
        <end position="782"/>
    </location>
</feature>
<keyword evidence="1" id="KW-1133">Transmembrane helix</keyword>
<evidence type="ECO:0000256" key="1">
    <source>
        <dbReference type="SAM" id="Phobius"/>
    </source>
</evidence>
<dbReference type="SUPFAM" id="SSF49464">
    <property type="entry name" value="Carboxypeptidase regulatory domain-like"/>
    <property type="match status" value="1"/>
</dbReference>
<evidence type="ECO:0000313" key="4">
    <source>
        <dbReference type="Proteomes" id="UP000199072"/>
    </source>
</evidence>
<keyword evidence="4" id="KW-1185">Reference proteome</keyword>
<dbReference type="InterPro" id="IPR041700">
    <property type="entry name" value="OMP_b-brl_3"/>
</dbReference>
<dbReference type="Gene3D" id="2.60.40.1120">
    <property type="entry name" value="Carboxypeptidase-like, regulatory domain"/>
    <property type="match status" value="1"/>
</dbReference>